<reference evidence="6" key="1">
    <citation type="journal article" date="2019" name="Int. J. Syst. Evol. Microbiol.">
        <title>The Global Catalogue of Microorganisms (GCM) 10K type strain sequencing project: providing services to taxonomists for standard genome sequencing and annotation.</title>
        <authorList>
            <consortium name="The Broad Institute Genomics Platform"/>
            <consortium name="The Broad Institute Genome Sequencing Center for Infectious Disease"/>
            <person name="Wu L."/>
            <person name="Ma J."/>
        </authorList>
    </citation>
    <scope>NUCLEOTIDE SEQUENCE [LARGE SCALE GENOMIC DNA]</scope>
    <source>
        <strain evidence="6">KCTC 42964</strain>
    </source>
</reference>
<sequence>MSELKVRGDPEGGPERRAQLSARVAAETGIDEAMIDRLVRHFYGKVRGDPLLGPVFAARIADWEPHLRRMVDFWSSVALYTGRYHGQPMPVHQALPVDAVHFDRWLHLFEAAAGEVCPPAAAAHFLERARRIAASLELGRAMADGVMLRPGERYRLPEPGGA</sequence>
<dbReference type="Proteomes" id="UP001595528">
    <property type="component" value="Unassembled WGS sequence"/>
</dbReference>
<accession>A0ABV7L8C1</accession>
<keyword evidence="6" id="KW-1185">Reference proteome</keyword>
<dbReference type="InterPro" id="IPR001486">
    <property type="entry name" value="Hemoglobin_trunc"/>
</dbReference>
<evidence type="ECO:0000256" key="4">
    <source>
        <dbReference type="ARBA" id="ARBA00023004"/>
    </source>
</evidence>
<keyword evidence="2" id="KW-0349">Heme</keyword>
<gene>
    <name evidence="5" type="ORF">ACFOGJ_25395</name>
</gene>
<organism evidence="5 6">
    <name type="scientific">Marinibaculum pumilum</name>
    <dbReference type="NCBI Taxonomy" id="1766165"/>
    <lineage>
        <taxon>Bacteria</taxon>
        <taxon>Pseudomonadati</taxon>
        <taxon>Pseudomonadota</taxon>
        <taxon>Alphaproteobacteria</taxon>
        <taxon>Rhodospirillales</taxon>
        <taxon>Rhodospirillaceae</taxon>
        <taxon>Marinibaculum</taxon>
    </lineage>
</organism>
<dbReference type="EMBL" id="JBHRTR010000048">
    <property type="protein sequence ID" value="MFC3230608.1"/>
    <property type="molecule type" value="Genomic_DNA"/>
</dbReference>
<keyword evidence="4" id="KW-0408">Iron</keyword>
<protein>
    <submittedName>
        <fullName evidence="5">Group III truncated hemoglobin</fullName>
    </submittedName>
</protein>
<evidence type="ECO:0000256" key="1">
    <source>
        <dbReference type="ARBA" id="ARBA00022448"/>
    </source>
</evidence>
<evidence type="ECO:0000313" key="6">
    <source>
        <dbReference type="Proteomes" id="UP001595528"/>
    </source>
</evidence>
<dbReference type="RefSeq" id="WP_379905935.1">
    <property type="nucleotide sequence ID" value="NZ_JBHRTR010000048.1"/>
</dbReference>
<evidence type="ECO:0000256" key="2">
    <source>
        <dbReference type="ARBA" id="ARBA00022617"/>
    </source>
</evidence>
<evidence type="ECO:0000256" key="3">
    <source>
        <dbReference type="ARBA" id="ARBA00022723"/>
    </source>
</evidence>
<keyword evidence="1" id="KW-0813">Transport</keyword>
<dbReference type="CDD" id="cd08916">
    <property type="entry name" value="TrHb3_P"/>
    <property type="match status" value="1"/>
</dbReference>
<dbReference type="SUPFAM" id="SSF46458">
    <property type="entry name" value="Globin-like"/>
    <property type="match status" value="1"/>
</dbReference>
<dbReference type="InterPro" id="IPR009050">
    <property type="entry name" value="Globin-like_sf"/>
</dbReference>
<dbReference type="InterPro" id="IPR012292">
    <property type="entry name" value="Globin/Proto"/>
</dbReference>
<keyword evidence="3" id="KW-0479">Metal-binding</keyword>
<comment type="caution">
    <text evidence="5">The sequence shown here is derived from an EMBL/GenBank/DDBJ whole genome shotgun (WGS) entry which is preliminary data.</text>
</comment>
<name>A0ABV7L8C1_9PROT</name>
<evidence type="ECO:0000313" key="5">
    <source>
        <dbReference type="EMBL" id="MFC3230608.1"/>
    </source>
</evidence>
<dbReference type="Pfam" id="PF01152">
    <property type="entry name" value="Bac_globin"/>
    <property type="match status" value="1"/>
</dbReference>
<dbReference type="Gene3D" id="1.10.490.10">
    <property type="entry name" value="Globins"/>
    <property type="match status" value="1"/>
</dbReference>
<proteinExistence type="predicted"/>